<reference evidence="9 10" key="1">
    <citation type="journal article" date="2024" name="ISME J.">
        <title>Tailless and filamentous prophages are predominant in marine Vibrio.</title>
        <authorList>
            <person name="Steensen K."/>
            <person name="Seneca J."/>
            <person name="Bartlau N."/>
            <person name="Yu X.A."/>
            <person name="Hussain F.A."/>
            <person name="Polz M.F."/>
        </authorList>
    </citation>
    <scope>NUCLEOTIDE SEQUENCE [LARGE SCALE GENOMIC DNA]</scope>
    <source>
        <strain evidence="9 10">10N.222.51.A1</strain>
    </source>
</reference>
<organism evidence="9 10">
    <name type="scientific">Vibrio gallaecicus</name>
    <dbReference type="NCBI Taxonomy" id="552386"/>
    <lineage>
        <taxon>Bacteria</taxon>
        <taxon>Pseudomonadati</taxon>
        <taxon>Pseudomonadota</taxon>
        <taxon>Gammaproteobacteria</taxon>
        <taxon>Vibrionales</taxon>
        <taxon>Vibrionaceae</taxon>
        <taxon>Vibrio</taxon>
    </lineage>
</organism>
<keyword evidence="6 8" id="KW-1133">Transmembrane helix</keyword>
<protein>
    <recommendedName>
        <fullName evidence="8">Probable membrane transporter protein</fullName>
    </recommendedName>
</protein>
<evidence type="ECO:0000256" key="7">
    <source>
        <dbReference type="ARBA" id="ARBA00023136"/>
    </source>
</evidence>
<dbReference type="PANTHER" id="PTHR30269">
    <property type="entry name" value="TRANSMEMBRANE PROTEIN YFCA"/>
    <property type="match status" value="1"/>
</dbReference>
<accession>A0ABV4N6A2</accession>
<keyword evidence="3" id="KW-0813">Transport</keyword>
<keyword evidence="7 8" id="KW-0472">Membrane</keyword>
<feature type="transmembrane region" description="Helical" evidence="8">
    <location>
        <begin position="223"/>
        <end position="241"/>
    </location>
</feature>
<gene>
    <name evidence="9" type="ORF">AB4566_01055</name>
</gene>
<evidence type="ECO:0000256" key="6">
    <source>
        <dbReference type="ARBA" id="ARBA00022989"/>
    </source>
</evidence>
<dbReference type="InterPro" id="IPR002781">
    <property type="entry name" value="TM_pro_TauE-like"/>
</dbReference>
<comment type="caution">
    <text evidence="9">The sequence shown here is derived from an EMBL/GenBank/DDBJ whole genome shotgun (WGS) entry which is preliminary data.</text>
</comment>
<evidence type="ECO:0000256" key="1">
    <source>
        <dbReference type="ARBA" id="ARBA00004651"/>
    </source>
</evidence>
<comment type="similarity">
    <text evidence="2 8">Belongs to the 4-toluene sulfonate uptake permease (TSUP) (TC 2.A.102) family.</text>
</comment>
<keyword evidence="4 8" id="KW-1003">Cell membrane</keyword>
<feature type="transmembrane region" description="Helical" evidence="8">
    <location>
        <begin position="192"/>
        <end position="211"/>
    </location>
</feature>
<evidence type="ECO:0000256" key="8">
    <source>
        <dbReference type="RuleBase" id="RU363041"/>
    </source>
</evidence>
<feature type="transmembrane region" description="Helical" evidence="8">
    <location>
        <begin position="130"/>
        <end position="154"/>
    </location>
</feature>
<evidence type="ECO:0000256" key="2">
    <source>
        <dbReference type="ARBA" id="ARBA00009142"/>
    </source>
</evidence>
<evidence type="ECO:0000256" key="3">
    <source>
        <dbReference type="ARBA" id="ARBA00022448"/>
    </source>
</evidence>
<name>A0ABV4N6A2_9VIBR</name>
<evidence type="ECO:0000256" key="4">
    <source>
        <dbReference type="ARBA" id="ARBA00022475"/>
    </source>
</evidence>
<dbReference type="Proteomes" id="UP001570417">
    <property type="component" value="Unassembled WGS sequence"/>
</dbReference>
<feature type="transmembrane region" description="Helical" evidence="8">
    <location>
        <begin position="46"/>
        <end position="64"/>
    </location>
</feature>
<keyword evidence="5 8" id="KW-0812">Transmembrane</keyword>
<evidence type="ECO:0000313" key="9">
    <source>
        <dbReference type="EMBL" id="MFA0566856.1"/>
    </source>
</evidence>
<sequence>MLTDYFDQTVLIAMTLIFLGSFVQTAIGFGLAIVAAPVLFLISPDYVPAPICLIGLFISILNAMKHRSNISIGGLKVALIGRIPGSIAGGFLLVMVSTQVLSLWLGLLVVLAVIISLLPFRIEPTPIKMGIAGFFSGFFGTSSGIGGPPMALLLQHQEANQLRGNLSAFFVFSSIISLIVQIPAGFFTLHHLWITMPLIPASWLGYKLALLTTQTLPKEKIRVGALVLCSASGITAVWQGVSGF</sequence>
<evidence type="ECO:0000313" key="10">
    <source>
        <dbReference type="Proteomes" id="UP001570417"/>
    </source>
</evidence>
<dbReference type="InterPro" id="IPR052017">
    <property type="entry name" value="TSUP"/>
</dbReference>
<dbReference type="EMBL" id="JBFRUW010000002">
    <property type="protein sequence ID" value="MFA0566856.1"/>
    <property type="molecule type" value="Genomic_DNA"/>
</dbReference>
<dbReference type="PANTHER" id="PTHR30269:SF37">
    <property type="entry name" value="MEMBRANE TRANSPORTER PROTEIN"/>
    <property type="match status" value="1"/>
</dbReference>
<dbReference type="RefSeq" id="WP_273296913.1">
    <property type="nucleotide sequence ID" value="NZ_JBFRUW010000002.1"/>
</dbReference>
<evidence type="ECO:0000256" key="5">
    <source>
        <dbReference type="ARBA" id="ARBA00022692"/>
    </source>
</evidence>
<comment type="subcellular location">
    <subcellularLocation>
        <location evidence="1 8">Cell membrane</location>
        <topology evidence="1 8">Multi-pass membrane protein</topology>
    </subcellularLocation>
</comment>
<keyword evidence="10" id="KW-1185">Reference proteome</keyword>
<feature type="transmembrane region" description="Helical" evidence="8">
    <location>
        <begin position="12"/>
        <end position="40"/>
    </location>
</feature>
<proteinExistence type="inferred from homology"/>
<feature type="transmembrane region" description="Helical" evidence="8">
    <location>
        <begin position="85"/>
        <end position="118"/>
    </location>
</feature>
<dbReference type="Pfam" id="PF01925">
    <property type="entry name" value="TauE"/>
    <property type="match status" value="1"/>
</dbReference>
<feature type="transmembrane region" description="Helical" evidence="8">
    <location>
        <begin position="166"/>
        <end position="186"/>
    </location>
</feature>